<feature type="domain" description="Galactose mutarotase-like fold" evidence="7">
    <location>
        <begin position="154"/>
        <end position="375"/>
    </location>
</feature>
<dbReference type="GO" id="GO:0030246">
    <property type="term" value="F:carbohydrate binding"/>
    <property type="evidence" value="ECO:0007669"/>
    <property type="project" value="InterPro"/>
</dbReference>
<dbReference type="EMBL" id="DVNA01000013">
    <property type="protein sequence ID" value="HIU54297.1"/>
    <property type="molecule type" value="Genomic_DNA"/>
</dbReference>
<dbReference type="AlphaFoldDB" id="A0A9D1M692"/>
<keyword evidence="3" id="KW-0106">Calcium</keyword>
<evidence type="ECO:0000256" key="2">
    <source>
        <dbReference type="ARBA" id="ARBA00011245"/>
    </source>
</evidence>
<dbReference type="Gene3D" id="2.60.40.1180">
    <property type="entry name" value="Golgi alpha-mannosidase II"/>
    <property type="match status" value="1"/>
</dbReference>
<dbReference type="InterPro" id="IPR013780">
    <property type="entry name" value="Glyco_hydro_b"/>
</dbReference>
<gene>
    <name evidence="9" type="ORF">IAB03_00650</name>
</gene>
<dbReference type="GO" id="GO:0033926">
    <property type="term" value="F:endo-alpha-N-acetylgalactosaminidase activity"/>
    <property type="evidence" value="ECO:0007669"/>
    <property type="project" value="InterPro"/>
</dbReference>
<dbReference type="Gene3D" id="2.60.120.870">
    <property type="match status" value="1"/>
</dbReference>
<dbReference type="InterPro" id="IPR035364">
    <property type="entry name" value="Beta_sandwich_GH101"/>
</dbReference>
<dbReference type="Pfam" id="PF17451">
    <property type="entry name" value="Glyco_hyd_101C"/>
    <property type="match status" value="1"/>
</dbReference>
<comment type="cofactor">
    <cofactor evidence="1">
        <name>Ca(2+)</name>
        <dbReference type="ChEBI" id="CHEBI:29108"/>
    </cofactor>
</comment>
<reference evidence="9" key="2">
    <citation type="journal article" date="2021" name="PeerJ">
        <title>Extensive microbial diversity within the chicken gut microbiome revealed by metagenomics and culture.</title>
        <authorList>
            <person name="Gilroy R."/>
            <person name="Ravi A."/>
            <person name="Getino M."/>
            <person name="Pursley I."/>
            <person name="Horton D.L."/>
            <person name="Alikhan N.F."/>
            <person name="Baker D."/>
            <person name="Gharbi K."/>
            <person name="Hall N."/>
            <person name="Watson M."/>
            <person name="Adriaenssens E.M."/>
            <person name="Foster-Nyarko E."/>
            <person name="Jarju S."/>
            <person name="Secka A."/>
            <person name="Antonio M."/>
            <person name="Oren A."/>
            <person name="Chaudhuri R.R."/>
            <person name="La Ragione R."/>
            <person name="Hildebrand F."/>
            <person name="Pallen M.J."/>
        </authorList>
    </citation>
    <scope>NUCLEOTIDE SEQUENCE</scope>
    <source>
        <strain evidence="9">CHK158-818</strain>
    </source>
</reference>
<dbReference type="CDD" id="cd14244">
    <property type="entry name" value="GH_101_like"/>
    <property type="match status" value="1"/>
</dbReference>
<dbReference type="InterPro" id="IPR049314">
    <property type="entry name" value="GH101_dom-5"/>
</dbReference>
<feature type="domain" description="Glycosyl hydrolase 101 beta-sandwich" evidence="5">
    <location>
        <begin position="645"/>
        <end position="741"/>
    </location>
</feature>
<dbReference type="InterPro" id="IPR025706">
    <property type="entry name" value="Endoa_GalNAc"/>
</dbReference>
<organism evidence="9 10">
    <name type="scientific">Candidatus Gallibacteroides avistercoris</name>
    <dbReference type="NCBI Taxonomy" id="2840833"/>
    <lineage>
        <taxon>Bacteria</taxon>
        <taxon>Pseudomonadati</taxon>
        <taxon>Bacteroidota</taxon>
        <taxon>Bacteroidia</taxon>
        <taxon>Bacteroidales</taxon>
        <taxon>Bacteroidaceae</taxon>
        <taxon>Bacteroidaceae incertae sedis</taxon>
        <taxon>Candidatus Gallibacteroides</taxon>
    </lineage>
</organism>
<name>A0A9D1M692_9BACT</name>
<dbReference type="Gene3D" id="3.20.20.80">
    <property type="entry name" value="Glycosidases"/>
    <property type="match status" value="1"/>
</dbReference>
<sequence length="1085" mass="123391">MGTEIVVDSTELLNSTVEFDLLPQNSDAEIGVLMRYVDKDNWIYIGCDKASDNLGFAYWYAETPNGKTEIARDISKLYAHHRRHIKVNCIEQEITVYVDGEQIAHSYVPHLALQPGKTGFRIKEKGDVEISNVVCKAVQVPKISPANKKSSYTLSSARMEVRMNKDFPSIKSYTWKENGSTLNGQPFDVKHILLNGDYYFPKVSSRQEQGKVIYTLKVKETGVTITVACEVDDNILKLAVTGIDESGDFKVKTIAFPDHFLVSVPNDNENATLAVANSVHSDSIYPLQEKAPDPVSRYATLLMLNNQQLVATLESNSLYNIRQFLFRCVPFSGKQITGIWGNEWIYRGHDGQITELPYIQVILTDDCNGDNQIDWQDGAIALQKVYPEPYGAEMLRNSYTTITMNFASCAQYPFLRQLDNIKKFYLATDGFGQMLELKGYQSEGHDSAHPDYGGNYNRRAGGLQELNLLAQEAPKYHAHIGVHINHSESYPEARAFNDQIITDIPGWSWLDQAYFINKEADVLSGSFQARLDQLKTEVPHLAFVYLDTYREYRWLAYHTAKLFNQNGWSIWTEDADVFDREAIWIHHNPDAKSLIHRFVHHRFRDGYATHPALLGGYSRSTEIGFMGWQKGRDFYGVIRNFFMKQLPYRYLMHYSIKQLNATRAILEDGLEAYGDTEGTIIRRGDQFLMKGNAVFIPWDPQKEDKIYCYNTQQETNTWLLPASWNGIKEVYLYRLGSQGRELVKTLVPNEGKIKLDLRPNTGYVLYKNAVGNSPEIEWSTGSLIKDTGFDSQSFNHWKPQGKEENISIKTTDYGQDILSISGLSEGSVSQEIEGLVPGKEYTASVWVNVTGKKEATLSIQADDKLQQKTSITESKVMNYTDNTDRFRTTWQRMKIAFRMPEGENRLLLSLAAGVSSNDSSSVAFDDVRLVECPQSEKPGFILFEDFEHVDEGWGPFIASQPSAFTTHLSQRHSVYTDNTIDGDWSLTTWRENNGEVYRTSPAMVQFAPEQKYEVVFDYKVDANGVYKIVGKRHSSGEETFSYELNRPGKCHVCFTTPNCEDFYLAIEKNGNGMLVIDNFGIKKIE</sequence>
<proteinExistence type="predicted"/>
<accession>A0A9D1M692</accession>
<comment type="subunit">
    <text evidence="2">Monomer.</text>
</comment>
<evidence type="ECO:0000259" key="4">
    <source>
        <dbReference type="Pfam" id="PF12905"/>
    </source>
</evidence>
<dbReference type="InterPro" id="IPR040633">
    <property type="entry name" value="Gal_mutarotas_3"/>
</dbReference>
<dbReference type="Proteomes" id="UP000824112">
    <property type="component" value="Unassembled WGS sequence"/>
</dbReference>
<feature type="domain" description="Endo-alpha-N-acetylgalactosaminidase" evidence="8">
    <location>
        <begin position="784"/>
        <end position="913"/>
    </location>
</feature>
<reference evidence="9" key="1">
    <citation type="submission" date="2020-10" db="EMBL/GenBank/DDBJ databases">
        <authorList>
            <person name="Gilroy R."/>
        </authorList>
    </citation>
    <scope>NUCLEOTIDE SEQUENCE</scope>
    <source>
        <strain evidence="9">CHK158-818</strain>
    </source>
</reference>
<feature type="domain" description="Endo-alpha-N-acetylgalactosaminidase" evidence="6">
    <location>
        <begin position="939"/>
        <end position="1033"/>
    </location>
</feature>
<dbReference type="Pfam" id="PF12905">
    <property type="entry name" value="Glyco_hydro_101"/>
    <property type="match status" value="1"/>
</dbReference>
<protein>
    <submittedName>
        <fullName evidence="9">Carbohydrate binding domain-containing protein</fullName>
    </submittedName>
</protein>
<dbReference type="Pfam" id="PF21466">
    <property type="entry name" value="GH101_dom-5"/>
    <property type="match status" value="1"/>
</dbReference>
<dbReference type="Pfam" id="PF18080">
    <property type="entry name" value="Gal_mutarotas_3"/>
    <property type="match status" value="1"/>
</dbReference>
<feature type="domain" description="Endo-alpha-N-acetylgalactosaminidase" evidence="4">
    <location>
        <begin position="376"/>
        <end position="636"/>
    </location>
</feature>
<evidence type="ECO:0000313" key="9">
    <source>
        <dbReference type="EMBL" id="HIU54297.1"/>
    </source>
</evidence>
<dbReference type="Pfam" id="PF17974">
    <property type="entry name" value="GalBD_like"/>
    <property type="match status" value="1"/>
</dbReference>
<dbReference type="InterPro" id="IPR014718">
    <property type="entry name" value="GH-type_carb-bd"/>
</dbReference>
<dbReference type="Gene3D" id="2.60.120.260">
    <property type="entry name" value="Galactose-binding domain-like"/>
    <property type="match status" value="2"/>
</dbReference>
<dbReference type="Gene3D" id="2.70.98.10">
    <property type="match status" value="1"/>
</dbReference>
<evidence type="ECO:0000256" key="1">
    <source>
        <dbReference type="ARBA" id="ARBA00001913"/>
    </source>
</evidence>
<evidence type="ECO:0000259" key="6">
    <source>
        <dbReference type="Pfam" id="PF17974"/>
    </source>
</evidence>
<comment type="caution">
    <text evidence="9">The sequence shown here is derived from an EMBL/GenBank/DDBJ whole genome shotgun (WGS) entry which is preliminary data.</text>
</comment>
<dbReference type="InterPro" id="IPR040502">
    <property type="entry name" value="GH101_dom-6"/>
</dbReference>
<evidence type="ECO:0000313" key="10">
    <source>
        <dbReference type="Proteomes" id="UP000824112"/>
    </source>
</evidence>
<evidence type="ECO:0000256" key="3">
    <source>
        <dbReference type="ARBA" id="ARBA00022837"/>
    </source>
</evidence>
<evidence type="ECO:0000259" key="5">
    <source>
        <dbReference type="Pfam" id="PF17451"/>
    </source>
</evidence>
<evidence type="ECO:0000259" key="7">
    <source>
        <dbReference type="Pfam" id="PF18080"/>
    </source>
</evidence>
<evidence type="ECO:0000259" key="8">
    <source>
        <dbReference type="Pfam" id="PF21466"/>
    </source>
</evidence>